<evidence type="ECO:0000313" key="4">
    <source>
        <dbReference type="Proteomes" id="UP000070700"/>
    </source>
</evidence>
<dbReference type="PANTHER" id="PTHR43364">
    <property type="entry name" value="NADH-SPECIFIC METHYLGLYOXAL REDUCTASE-RELATED"/>
    <property type="match status" value="1"/>
</dbReference>
<dbReference type="AlphaFoldDB" id="A0A132BB75"/>
<dbReference type="KEGG" id="psco:LY89DRAFT_690114"/>
<evidence type="ECO:0000256" key="1">
    <source>
        <dbReference type="ARBA" id="ARBA00023002"/>
    </source>
</evidence>
<dbReference type="Pfam" id="PF00248">
    <property type="entry name" value="Aldo_ket_red"/>
    <property type="match status" value="1"/>
</dbReference>
<keyword evidence="1" id="KW-0560">Oxidoreductase</keyword>
<organism evidence="3 4">
    <name type="scientific">Mollisia scopiformis</name>
    <name type="common">Conifer needle endophyte fungus</name>
    <name type="synonym">Phialocephala scopiformis</name>
    <dbReference type="NCBI Taxonomy" id="149040"/>
    <lineage>
        <taxon>Eukaryota</taxon>
        <taxon>Fungi</taxon>
        <taxon>Dikarya</taxon>
        <taxon>Ascomycota</taxon>
        <taxon>Pezizomycotina</taxon>
        <taxon>Leotiomycetes</taxon>
        <taxon>Helotiales</taxon>
        <taxon>Mollisiaceae</taxon>
        <taxon>Mollisia</taxon>
    </lineage>
</organism>
<feature type="domain" description="NADP-dependent oxidoreductase" evidence="2">
    <location>
        <begin position="10"/>
        <end position="326"/>
    </location>
</feature>
<proteinExistence type="predicted"/>
<dbReference type="RefSeq" id="XP_018064020.1">
    <property type="nucleotide sequence ID" value="XM_018216035.1"/>
</dbReference>
<gene>
    <name evidence="3" type="ORF">LY89DRAFT_690114</name>
</gene>
<dbReference type="Proteomes" id="UP000070700">
    <property type="component" value="Unassembled WGS sequence"/>
</dbReference>
<sequence length="340" mass="38587">MAQPKTAVDIVFGAMTLGKEGAEQARVHTLEECSSILDVFQSHAHSEIDTALVYGGGSSEQYLGQLNWQSRGLIMDTKFSPRADLGLGPDVKTIHGPEHLRLALQKSLQSLQAEKIDLWYLHAPERSTPYEVTMREVNALHQAGYFRRFGISNFMSWEVAQICEICERNGWIKPSVYQGVYNAVHRAVEPELFPCLRKYGVAFYAFNPLAGGYLTGRYTRDMLEREEVVEKGSRFDPERSQGRNYRRRYWNEKYFDALDILRPVAEKHGLTEAECALRWMTNHSLLKREFGDAIIIGASSGKQLEENLINLEKGPLPEDVVKALDEGWATVKGVCANYHR</sequence>
<dbReference type="InParanoid" id="A0A132BB75"/>
<dbReference type="EMBL" id="KQ947431">
    <property type="protein sequence ID" value="KUJ09665.1"/>
    <property type="molecule type" value="Genomic_DNA"/>
</dbReference>
<dbReference type="InterPro" id="IPR036812">
    <property type="entry name" value="NAD(P)_OxRdtase_dom_sf"/>
</dbReference>
<dbReference type="InterPro" id="IPR050523">
    <property type="entry name" value="AKR_Detox_Biosynth"/>
</dbReference>
<name>A0A132BB75_MOLSC</name>
<keyword evidence="4" id="KW-1185">Reference proteome</keyword>
<evidence type="ECO:0000259" key="2">
    <source>
        <dbReference type="Pfam" id="PF00248"/>
    </source>
</evidence>
<accession>A0A132BB75</accession>
<dbReference type="SUPFAM" id="SSF51430">
    <property type="entry name" value="NAD(P)-linked oxidoreductase"/>
    <property type="match status" value="1"/>
</dbReference>
<dbReference type="CDD" id="cd19075">
    <property type="entry name" value="AKR_AKR7A1-5"/>
    <property type="match status" value="1"/>
</dbReference>
<dbReference type="InterPro" id="IPR023210">
    <property type="entry name" value="NADP_OxRdtase_dom"/>
</dbReference>
<dbReference type="GeneID" id="28825761"/>
<evidence type="ECO:0000313" key="3">
    <source>
        <dbReference type="EMBL" id="KUJ09665.1"/>
    </source>
</evidence>
<reference evidence="3 4" key="1">
    <citation type="submission" date="2015-10" db="EMBL/GenBank/DDBJ databases">
        <title>Full genome of DAOMC 229536 Phialocephala scopiformis, a fungal endophyte of spruce producing the potent anti-insectan compound rugulosin.</title>
        <authorList>
            <consortium name="DOE Joint Genome Institute"/>
            <person name="Walker A.K."/>
            <person name="Frasz S.L."/>
            <person name="Seifert K.A."/>
            <person name="Miller J.D."/>
            <person name="Mondo S.J."/>
            <person name="Labutti K."/>
            <person name="Lipzen A."/>
            <person name="Dockter R."/>
            <person name="Kennedy M."/>
            <person name="Grigoriev I.V."/>
            <person name="Spatafora J.W."/>
        </authorList>
    </citation>
    <scope>NUCLEOTIDE SEQUENCE [LARGE SCALE GENOMIC DNA]</scope>
    <source>
        <strain evidence="3 4">CBS 120377</strain>
    </source>
</reference>
<dbReference type="PANTHER" id="PTHR43364:SF4">
    <property type="entry name" value="NAD(P)-LINKED OXIDOREDUCTASE SUPERFAMILY PROTEIN"/>
    <property type="match status" value="1"/>
</dbReference>
<dbReference type="GO" id="GO:0016491">
    <property type="term" value="F:oxidoreductase activity"/>
    <property type="evidence" value="ECO:0007669"/>
    <property type="project" value="UniProtKB-KW"/>
</dbReference>
<dbReference type="OrthoDB" id="48988at2759"/>
<dbReference type="Gene3D" id="3.20.20.100">
    <property type="entry name" value="NADP-dependent oxidoreductase domain"/>
    <property type="match status" value="1"/>
</dbReference>
<protein>
    <submittedName>
        <fullName evidence="3">Aldo/keto reductase</fullName>
    </submittedName>
</protein>